<protein>
    <submittedName>
        <fullName evidence="2">Uncharacterized protein</fullName>
    </submittedName>
</protein>
<organism evidence="2 3">
    <name type="scientific">Streptomyces echinoruber</name>
    <dbReference type="NCBI Taxonomy" id="68898"/>
    <lineage>
        <taxon>Bacteria</taxon>
        <taxon>Bacillati</taxon>
        <taxon>Actinomycetota</taxon>
        <taxon>Actinomycetes</taxon>
        <taxon>Kitasatosporales</taxon>
        <taxon>Streptomycetaceae</taxon>
        <taxon>Streptomyces</taxon>
    </lineage>
</organism>
<evidence type="ECO:0000313" key="3">
    <source>
        <dbReference type="Proteomes" id="UP000623010"/>
    </source>
</evidence>
<feature type="region of interest" description="Disordered" evidence="1">
    <location>
        <begin position="70"/>
        <end position="122"/>
    </location>
</feature>
<proteinExistence type="predicted"/>
<reference evidence="2" key="2">
    <citation type="submission" date="2020-09" db="EMBL/GenBank/DDBJ databases">
        <authorList>
            <person name="Sun Q."/>
            <person name="Ohkuma M."/>
        </authorList>
    </citation>
    <scope>NUCLEOTIDE SEQUENCE</scope>
    <source>
        <strain evidence="2">JCM 5016</strain>
    </source>
</reference>
<feature type="region of interest" description="Disordered" evidence="1">
    <location>
        <begin position="1"/>
        <end position="43"/>
    </location>
</feature>
<evidence type="ECO:0000256" key="1">
    <source>
        <dbReference type="SAM" id="MobiDB-lite"/>
    </source>
</evidence>
<reference evidence="2" key="1">
    <citation type="journal article" date="2014" name="Int. J. Syst. Evol. Microbiol.">
        <title>Complete genome sequence of Corynebacterium casei LMG S-19264T (=DSM 44701T), isolated from a smear-ripened cheese.</title>
        <authorList>
            <consortium name="US DOE Joint Genome Institute (JGI-PGF)"/>
            <person name="Walter F."/>
            <person name="Albersmeier A."/>
            <person name="Kalinowski J."/>
            <person name="Ruckert C."/>
        </authorList>
    </citation>
    <scope>NUCLEOTIDE SEQUENCE</scope>
    <source>
        <strain evidence="2">JCM 5016</strain>
    </source>
</reference>
<sequence>MAGAGPPDTHHHPGHTPRPERAGRLGRVAHSGRTPLNPAAPGRLVRLHPQRLCRHRTAWPDCRLSSALAYGGRSRVPPFGPWTRLPARRPGRNRRAGRSLRRRPVLSDPGRAPPHRGAPADG</sequence>
<feature type="compositionally biased region" description="Basic residues" evidence="1">
    <location>
        <begin position="86"/>
        <end position="104"/>
    </location>
</feature>
<name>A0A918RAY7_9ACTN</name>
<gene>
    <name evidence="2" type="ORF">GCM10010389_33950</name>
</gene>
<evidence type="ECO:0000313" key="2">
    <source>
        <dbReference type="EMBL" id="GGZ92493.1"/>
    </source>
</evidence>
<keyword evidence="3" id="KW-1185">Reference proteome</keyword>
<comment type="caution">
    <text evidence="2">The sequence shown here is derived from an EMBL/GenBank/DDBJ whole genome shotgun (WGS) entry which is preliminary data.</text>
</comment>
<accession>A0A918RAY7</accession>
<dbReference type="EMBL" id="BMWH01000012">
    <property type="protein sequence ID" value="GGZ92493.1"/>
    <property type="molecule type" value="Genomic_DNA"/>
</dbReference>
<dbReference type="AlphaFoldDB" id="A0A918RAY7"/>
<dbReference type="Proteomes" id="UP000623010">
    <property type="component" value="Unassembled WGS sequence"/>
</dbReference>